<dbReference type="Pfam" id="PF20560">
    <property type="entry name" value="MotA_N"/>
    <property type="match status" value="1"/>
</dbReference>
<feature type="transmembrane region" description="Helical" evidence="13">
    <location>
        <begin position="171"/>
        <end position="192"/>
    </location>
</feature>
<keyword evidence="4" id="KW-1003">Cell membrane</keyword>
<gene>
    <name evidence="16" type="primary">motA</name>
    <name evidence="16" type="ORF">HZA61_15375</name>
</gene>
<dbReference type="InterPro" id="IPR002898">
    <property type="entry name" value="MotA_ExbB_proton_chnl"/>
</dbReference>
<feature type="domain" description="Motility protein A N-terminal" evidence="15">
    <location>
        <begin position="4"/>
        <end position="93"/>
    </location>
</feature>
<dbReference type="Pfam" id="PF01618">
    <property type="entry name" value="MotA_ExbB"/>
    <property type="match status" value="1"/>
</dbReference>
<evidence type="ECO:0000256" key="6">
    <source>
        <dbReference type="ARBA" id="ARBA00022519"/>
    </source>
</evidence>
<dbReference type="EMBL" id="JACRIW010000111">
    <property type="protein sequence ID" value="MBI5170869.1"/>
    <property type="molecule type" value="Genomic_DNA"/>
</dbReference>
<feature type="transmembrane region" description="Helical" evidence="13">
    <location>
        <begin position="34"/>
        <end position="54"/>
    </location>
</feature>
<sequence>MLTIVGLVVVIGSVLGGFMIAGGNPAALMQISEIISIVGTSVGTVLISTPAPVLKATASKLQAVVKPSPFNKKLYLDSLKLLYELFQTARKDGLVAIEGHIEKPKESALFKKYPAVLHEHHAMEFLCDSLRLVLVGSVPPHDLEGLMDSEIDTHHEAEGKTVGVLQKVGDALPGIGIVAAVAGIIVTMGAIAGPIEEIGHHVGAALTGTFMGVLFAYGFLNPLATSIEHVNSAEARYYHFLKAAVVSFAKGFSPIVAAEFARRAIFADDRPSFAEMEGAVKGQKAA</sequence>
<evidence type="ECO:0000256" key="3">
    <source>
        <dbReference type="ARBA" id="ARBA00022448"/>
    </source>
</evidence>
<evidence type="ECO:0000313" key="17">
    <source>
        <dbReference type="Proteomes" id="UP000696931"/>
    </source>
</evidence>
<dbReference type="PROSITE" id="PS01307">
    <property type="entry name" value="MOTA"/>
    <property type="match status" value="1"/>
</dbReference>
<evidence type="ECO:0000256" key="1">
    <source>
        <dbReference type="ARBA" id="ARBA00004429"/>
    </source>
</evidence>
<evidence type="ECO:0000256" key="13">
    <source>
        <dbReference type="SAM" id="Phobius"/>
    </source>
</evidence>
<evidence type="ECO:0000256" key="12">
    <source>
        <dbReference type="ARBA" id="ARBA00023136"/>
    </source>
</evidence>
<feature type="domain" description="MotA/TolQ/ExbB proton channel" evidence="14">
    <location>
        <begin position="124"/>
        <end position="233"/>
    </location>
</feature>
<evidence type="ECO:0000256" key="11">
    <source>
        <dbReference type="ARBA" id="ARBA00023065"/>
    </source>
</evidence>
<evidence type="ECO:0000259" key="14">
    <source>
        <dbReference type="Pfam" id="PF01618"/>
    </source>
</evidence>
<keyword evidence="16" id="KW-0966">Cell projection</keyword>
<evidence type="ECO:0000256" key="8">
    <source>
        <dbReference type="ARBA" id="ARBA00022779"/>
    </source>
</evidence>
<dbReference type="GO" id="GO:0071978">
    <property type="term" value="P:bacterial-type flagellum-dependent swarming motility"/>
    <property type="evidence" value="ECO:0007669"/>
    <property type="project" value="InterPro"/>
</dbReference>
<dbReference type="GO" id="GO:0006935">
    <property type="term" value="P:chemotaxis"/>
    <property type="evidence" value="ECO:0007669"/>
    <property type="project" value="UniProtKB-KW"/>
</dbReference>
<keyword evidence="5" id="KW-0145">Chemotaxis</keyword>
<keyword evidence="11" id="KW-0406">Ion transport</keyword>
<comment type="similarity">
    <text evidence="2">Belongs to the MotA family.</text>
</comment>
<feature type="transmembrane region" description="Helical" evidence="13">
    <location>
        <begin position="198"/>
        <end position="220"/>
    </location>
</feature>
<keyword evidence="10 13" id="KW-1133">Transmembrane helix</keyword>
<keyword evidence="6" id="KW-0997">Cell inner membrane</keyword>
<dbReference type="InterPro" id="IPR022522">
    <property type="entry name" value="Flagellar_motor_stator_MotA"/>
</dbReference>
<comment type="caution">
    <text evidence="16">The sequence shown here is derived from an EMBL/GenBank/DDBJ whole genome shotgun (WGS) entry which is preliminary data.</text>
</comment>
<dbReference type="InterPro" id="IPR046786">
    <property type="entry name" value="MotA_N"/>
</dbReference>
<comment type="subcellular location">
    <subcellularLocation>
        <location evidence="1">Cell inner membrane</location>
        <topology evidence="1">Multi-pass membrane protein</topology>
    </subcellularLocation>
</comment>
<dbReference type="AlphaFoldDB" id="A0A933SED7"/>
<proteinExistence type="inferred from homology"/>
<keyword evidence="9" id="KW-0375">Hydrogen ion transport</keyword>
<keyword evidence="8" id="KW-0283">Flagellar rotation</keyword>
<evidence type="ECO:0000256" key="10">
    <source>
        <dbReference type="ARBA" id="ARBA00022989"/>
    </source>
</evidence>
<dbReference type="InterPro" id="IPR000540">
    <property type="entry name" value="Flag_MotA_CS"/>
</dbReference>
<keyword evidence="12 13" id="KW-0472">Membrane</keyword>
<dbReference type="Proteomes" id="UP000696931">
    <property type="component" value="Unassembled WGS sequence"/>
</dbReference>
<organism evidence="16 17">
    <name type="scientific">Eiseniibacteriota bacterium</name>
    <dbReference type="NCBI Taxonomy" id="2212470"/>
    <lineage>
        <taxon>Bacteria</taxon>
        <taxon>Candidatus Eiseniibacteriota</taxon>
    </lineage>
</organism>
<dbReference type="PANTHER" id="PTHR30433">
    <property type="entry name" value="CHEMOTAXIS PROTEIN MOTA"/>
    <property type="match status" value="1"/>
</dbReference>
<keyword evidence="7 13" id="KW-0812">Transmembrane</keyword>
<evidence type="ECO:0000259" key="15">
    <source>
        <dbReference type="Pfam" id="PF20560"/>
    </source>
</evidence>
<dbReference type="GO" id="GO:1902600">
    <property type="term" value="P:proton transmembrane transport"/>
    <property type="evidence" value="ECO:0007669"/>
    <property type="project" value="UniProtKB-KW"/>
</dbReference>
<evidence type="ECO:0000313" key="16">
    <source>
        <dbReference type="EMBL" id="MBI5170869.1"/>
    </source>
</evidence>
<evidence type="ECO:0000256" key="4">
    <source>
        <dbReference type="ARBA" id="ARBA00022475"/>
    </source>
</evidence>
<keyword evidence="3" id="KW-0813">Transport</keyword>
<protein>
    <submittedName>
        <fullName evidence="16">Flagellar motor stator protein MotA</fullName>
    </submittedName>
</protein>
<keyword evidence="16" id="KW-0282">Flagellum</keyword>
<dbReference type="InterPro" id="IPR047055">
    <property type="entry name" value="MotA-like"/>
</dbReference>
<evidence type="ECO:0000256" key="9">
    <source>
        <dbReference type="ARBA" id="ARBA00022781"/>
    </source>
</evidence>
<dbReference type="NCBIfam" id="TIGR03818">
    <property type="entry name" value="MotA1"/>
    <property type="match status" value="1"/>
</dbReference>
<evidence type="ECO:0000256" key="2">
    <source>
        <dbReference type="ARBA" id="ARBA00008038"/>
    </source>
</evidence>
<dbReference type="GO" id="GO:0005886">
    <property type="term" value="C:plasma membrane"/>
    <property type="evidence" value="ECO:0007669"/>
    <property type="project" value="UniProtKB-SubCell"/>
</dbReference>
<reference evidence="16" key="1">
    <citation type="submission" date="2020-07" db="EMBL/GenBank/DDBJ databases">
        <title>Huge and variable diversity of episymbiotic CPR bacteria and DPANN archaea in groundwater ecosystems.</title>
        <authorList>
            <person name="He C.Y."/>
            <person name="Keren R."/>
            <person name="Whittaker M."/>
            <person name="Farag I.F."/>
            <person name="Doudna J."/>
            <person name="Cate J.H.D."/>
            <person name="Banfield J.F."/>
        </authorList>
    </citation>
    <scope>NUCLEOTIDE SEQUENCE</scope>
    <source>
        <strain evidence="16">NC_groundwater_1813_Pr3_B-0.1um_71_17</strain>
    </source>
</reference>
<keyword evidence="16" id="KW-0969">Cilium</keyword>
<evidence type="ECO:0000256" key="7">
    <source>
        <dbReference type="ARBA" id="ARBA00022692"/>
    </source>
</evidence>
<evidence type="ECO:0000256" key="5">
    <source>
        <dbReference type="ARBA" id="ARBA00022500"/>
    </source>
</evidence>
<feature type="transmembrane region" description="Helical" evidence="13">
    <location>
        <begin position="7"/>
        <end position="28"/>
    </location>
</feature>
<accession>A0A933SED7</accession>
<dbReference type="PANTHER" id="PTHR30433:SF4">
    <property type="entry name" value="MOTILITY PROTEIN A"/>
    <property type="match status" value="1"/>
</dbReference>
<name>A0A933SED7_UNCEI</name>